<evidence type="ECO:0000313" key="2">
    <source>
        <dbReference type="EnsemblProtists" id="HpaP813738"/>
    </source>
</evidence>
<dbReference type="Proteomes" id="UP000011713">
    <property type="component" value="Unassembled WGS sequence"/>
</dbReference>
<protein>
    <submittedName>
        <fullName evidence="2">Uncharacterized protein</fullName>
    </submittedName>
</protein>
<sequence length="99" mass="10526">MGTCGNGHEGFGTDRRNSPTPANGRGKHIKARSSDGSSGQTNKGIKWSEEQGDQVSTFGQGDLNECQGESGRAPQVTVGRVKSFHTTTPHLSPTRSRQT</sequence>
<name>M4C3S0_HYAAE</name>
<reference evidence="2" key="2">
    <citation type="submission" date="2015-06" db="UniProtKB">
        <authorList>
            <consortium name="EnsemblProtists"/>
        </authorList>
    </citation>
    <scope>IDENTIFICATION</scope>
    <source>
        <strain evidence="2">Emoy2</strain>
    </source>
</reference>
<dbReference type="InParanoid" id="M4C3S0"/>
<keyword evidence="3" id="KW-1185">Reference proteome</keyword>
<organism evidence="2 3">
    <name type="scientific">Hyaloperonospora arabidopsidis (strain Emoy2)</name>
    <name type="common">Downy mildew agent</name>
    <name type="synonym">Peronospora arabidopsidis</name>
    <dbReference type="NCBI Taxonomy" id="559515"/>
    <lineage>
        <taxon>Eukaryota</taxon>
        <taxon>Sar</taxon>
        <taxon>Stramenopiles</taxon>
        <taxon>Oomycota</taxon>
        <taxon>Peronosporomycetes</taxon>
        <taxon>Peronosporales</taxon>
        <taxon>Peronosporaceae</taxon>
        <taxon>Hyaloperonospora</taxon>
    </lineage>
</organism>
<proteinExistence type="predicted"/>
<feature type="compositionally biased region" description="Polar residues" evidence="1">
    <location>
        <begin position="84"/>
        <end position="99"/>
    </location>
</feature>
<evidence type="ECO:0000256" key="1">
    <source>
        <dbReference type="SAM" id="MobiDB-lite"/>
    </source>
</evidence>
<dbReference type="AlphaFoldDB" id="M4C3S0"/>
<evidence type="ECO:0000313" key="3">
    <source>
        <dbReference type="Proteomes" id="UP000011713"/>
    </source>
</evidence>
<dbReference type="HOGENOM" id="CLU_2325225_0_0_1"/>
<feature type="compositionally biased region" description="Polar residues" evidence="1">
    <location>
        <begin position="34"/>
        <end position="43"/>
    </location>
</feature>
<dbReference type="EMBL" id="ABWE02002726">
    <property type="status" value="NOT_ANNOTATED_CDS"/>
    <property type="molecule type" value="Genomic_DNA"/>
</dbReference>
<dbReference type="VEuPathDB" id="FungiDB:HpaG813738"/>
<feature type="region of interest" description="Disordered" evidence="1">
    <location>
        <begin position="1"/>
        <end position="99"/>
    </location>
</feature>
<reference evidence="3" key="1">
    <citation type="journal article" date="2010" name="Science">
        <title>Signatures of adaptation to obligate biotrophy in the Hyaloperonospora arabidopsidis genome.</title>
        <authorList>
            <person name="Baxter L."/>
            <person name="Tripathy S."/>
            <person name="Ishaque N."/>
            <person name="Boot N."/>
            <person name="Cabral A."/>
            <person name="Kemen E."/>
            <person name="Thines M."/>
            <person name="Ah-Fong A."/>
            <person name="Anderson R."/>
            <person name="Badejoko W."/>
            <person name="Bittner-Eddy P."/>
            <person name="Boore J.L."/>
            <person name="Chibucos M.C."/>
            <person name="Coates M."/>
            <person name="Dehal P."/>
            <person name="Delehaunty K."/>
            <person name="Dong S."/>
            <person name="Downton P."/>
            <person name="Dumas B."/>
            <person name="Fabro G."/>
            <person name="Fronick C."/>
            <person name="Fuerstenberg S.I."/>
            <person name="Fulton L."/>
            <person name="Gaulin E."/>
            <person name="Govers F."/>
            <person name="Hughes L."/>
            <person name="Humphray S."/>
            <person name="Jiang R.H."/>
            <person name="Judelson H."/>
            <person name="Kamoun S."/>
            <person name="Kyung K."/>
            <person name="Meijer H."/>
            <person name="Minx P."/>
            <person name="Morris P."/>
            <person name="Nelson J."/>
            <person name="Phuntumart V."/>
            <person name="Qutob D."/>
            <person name="Rehmany A."/>
            <person name="Rougon-Cardoso A."/>
            <person name="Ryden P."/>
            <person name="Torto-Alalibo T."/>
            <person name="Studholme D."/>
            <person name="Wang Y."/>
            <person name="Win J."/>
            <person name="Wood J."/>
            <person name="Clifton S.W."/>
            <person name="Rogers J."/>
            <person name="Van den Ackerveken G."/>
            <person name="Jones J.D."/>
            <person name="McDowell J.M."/>
            <person name="Beynon J."/>
            <person name="Tyler B.M."/>
        </authorList>
    </citation>
    <scope>NUCLEOTIDE SEQUENCE [LARGE SCALE GENOMIC DNA]</scope>
    <source>
        <strain evidence="3">Emoy2</strain>
    </source>
</reference>
<accession>M4C3S0</accession>
<dbReference type="EnsemblProtists" id="HpaT813738">
    <property type="protein sequence ID" value="HpaP813738"/>
    <property type="gene ID" value="HpaG813738"/>
</dbReference>
<feature type="compositionally biased region" description="Gly residues" evidence="1">
    <location>
        <begin position="1"/>
        <end position="10"/>
    </location>
</feature>